<accession>A0A834SLR1</accession>
<protein>
    <submittedName>
        <fullName evidence="1">Uncharacterized protein</fullName>
    </submittedName>
</protein>
<dbReference type="AlphaFoldDB" id="A0A834SLR1"/>
<organism evidence="1 2">
    <name type="scientific">Senna tora</name>
    <dbReference type="NCBI Taxonomy" id="362788"/>
    <lineage>
        <taxon>Eukaryota</taxon>
        <taxon>Viridiplantae</taxon>
        <taxon>Streptophyta</taxon>
        <taxon>Embryophyta</taxon>
        <taxon>Tracheophyta</taxon>
        <taxon>Spermatophyta</taxon>
        <taxon>Magnoliopsida</taxon>
        <taxon>eudicotyledons</taxon>
        <taxon>Gunneridae</taxon>
        <taxon>Pentapetalae</taxon>
        <taxon>rosids</taxon>
        <taxon>fabids</taxon>
        <taxon>Fabales</taxon>
        <taxon>Fabaceae</taxon>
        <taxon>Caesalpinioideae</taxon>
        <taxon>Cassia clade</taxon>
        <taxon>Senna</taxon>
    </lineage>
</organism>
<proteinExistence type="predicted"/>
<reference evidence="1" key="1">
    <citation type="submission" date="2020-09" db="EMBL/GenBank/DDBJ databases">
        <title>Genome-Enabled Discovery of Anthraquinone Biosynthesis in Senna tora.</title>
        <authorList>
            <person name="Kang S.-H."/>
            <person name="Pandey R.P."/>
            <person name="Lee C.-M."/>
            <person name="Sim J.-S."/>
            <person name="Jeong J.-T."/>
            <person name="Choi B.-S."/>
            <person name="Jung M."/>
            <person name="Ginzburg D."/>
            <person name="Zhao K."/>
            <person name="Won S.Y."/>
            <person name="Oh T.-J."/>
            <person name="Yu Y."/>
            <person name="Kim N.-H."/>
            <person name="Lee O.R."/>
            <person name="Lee T.-H."/>
            <person name="Bashyal P."/>
            <person name="Kim T.-S."/>
            <person name="Lee W.-H."/>
            <person name="Kawkins C."/>
            <person name="Kim C.-K."/>
            <person name="Kim J.S."/>
            <person name="Ahn B.O."/>
            <person name="Rhee S.Y."/>
            <person name="Sohng J.K."/>
        </authorList>
    </citation>
    <scope>NUCLEOTIDE SEQUENCE</scope>
    <source>
        <tissue evidence="1">Leaf</tissue>
    </source>
</reference>
<dbReference type="EMBL" id="JAAIUW010000013">
    <property type="protein sequence ID" value="KAF7804958.1"/>
    <property type="molecule type" value="Genomic_DNA"/>
</dbReference>
<evidence type="ECO:0000313" key="2">
    <source>
        <dbReference type="Proteomes" id="UP000634136"/>
    </source>
</evidence>
<comment type="caution">
    <text evidence="1">The sequence shown here is derived from an EMBL/GenBank/DDBJ whole genome shotgun (WGS) entry which is preliminary data.</text>
</comment>
<evidence type="ECO:0000313" key="1">
    <source>
        <dbReference type="EMBL" id="KAF7804958.1"/>
    </source>
</evidence>
<keyword evidence="2" id="KW-1185">Reference proteome</keyword>
<dbReference type="Proteomes" id="UP000634136">
    <property type="component" value="Unassembled WGS sequence"/>
</dbReference>
<gene>
    <name evidence="1" type="ORF">G2W53_044069</name>
</gene>
<sequence length="62" mass="6999">MVGYVGWFIHGGPIDLRVMIPDDLCHLSTIQQKAPKDGIGTFFYSKDMSMLICKDEGMGDRY</sequence>
<name>A0A834SLR1_9FABA</name>